<dbReference type="SUPFAM" id="SSF160544">
    <property type="entry name" value="EscU C-terminal domain-like"/>
    <property type="match status" value="1"/>
</dbReference>
<dbReference type="InterPro" id="IPR006303">
    <property type="entry name" value="FliR"/>
</dbReference>
<evidence type="ECO:0000256" key="11">
    <source>
        <dbReference type="ARBA" id="ARBA00023143"/>
    </source>
</evidence>
<keyword evidence="6 14" id="KW-0812">Transmembrane</keyword>
<dbReference type="InterPro" id="IPR006135">
    <property type="entry name" value="T3SS_substrate_exporter"/>
</dbReference>
<feature type="transmembrane region" description="Helical" evidence="14">
    <location>
        <begin position="35"/>
        <end position="54"/>
    </location>
</feature>
<comment type="function">
    <text evidence="1 14">Role in flagellar biosynthesis.</text>
</comment>
<keyword evidence="5 14" id="KW-1003">Cell membrane</keyword>
<dbReference type="EMBL" id="FQVM01000005">
    <property type="protein sequence ID" value="SHE56702.1"/>
    <property type="molecule type" value="Genomic_DNA"/>
</dbReference>
<dbReference type="GO" id="GO:0006605">
    <property type="term" value="P:protein targeting"/>
    <property type="evidence" value="ECO:0007669"/>
    <property type="project" value="UniProtKB-UniRule"/>
</dbReference>
<dbReference type="PANTHER" id="PTHR30531:SF12">
    <property type="entry name" value="FLAGELLAR BIOSYNTHETIC PROTEIN FLHB"/>
    <property type="match status" value="1"/>
</dbReference>
<feature type="transmembrane region" description="Helical" evidence="14">
    <location>
        <begin position="402"/>
        <end position="420"/>
    </location>
</feature>
<dbReference type="GO" id="GO:0005886">
    <property type="term" value="C:plasma membrane"/>
    <property type="evidence" value="ECO:0007669"/>
    <property type="project" value="UniProtKB-SubCell"/>
</dbReference>
<dbReference type="Pfam" id="PF01311">
    <property type="entry name" value="Bac_export_1"/>
    <property type="match status" value="1"/>
</dbReference>
<keyword evidence="9 14" id="KW-1133">Transmembrane helix</keyword>
<keyword evidence="15" id="KW-0282">Flagellum</keyword>
<evidence type="ECO:0000256" key="7">
    <source>
        <dbReference type="ARBA" id="ARBA00022795"/>
    </source>
</evidence>
<feature type="transmembrane region" description="Helical" evidence="14">
    <location>
        <begin position="352"/>
        <end position="373"/>
    </location>
</feature>
<name>A0A1M4UIU2_9CLOT</name>
<feature type="transmembrane region" description="Helical" evidence="14">
    <location>
        <begin position="445"/>
        <end position="467"/>
    </location>
</feature>
<evidence type="ECO:0000256" key="10">
    <source>
        <dbReference type="ARBA" id="ARBA00023136"/>
    </source>
</evidence>
<dbReference type="InterPro" id="IPR029025">
    <property type="entry name" value="T3SS_substrate_exporter_C"/>
</dbReference>
<dbReference type="GO" id="GO:0044780">
    <property type="term" value="P:bacterial-type flagellum assembly"/>
    <property type="evidence" value="ECO:0007669"/>
    <property type="project" value="UniProtKB-UniRule"/>
</dbReference>
<evidence type="ECO:0000256" key="3">
    <source>
        <dbReference type="ARBA" id="ARBA00010690"/>
    </source>
</evidence>
<feature type="transmembrane region" description="Helical" evidence="14">
    <location>
        <begin position="66"/>
        <end position="91"/>
    </location>
</feature>
<keyword evidence="15" id="KW-0966">Cell projection</keyword>
<evidence type="ECO:0000256" key="9">
    <source>
        <dbReference type="ARBA" id="ARBA00022989"/>
    </source>
</evidence>
<evidence type="ECO:0000256" key="1">
    <source>
        <dbReference type="ARBA" id="ARBA00002578"/>
    </source>
</evidence>
<evidence type="ECO:0000256" key="8">
    <source>
        <dbReference type="ARBA" id="ARBA00022927"/>
    </source>
</evidence>
<dbReference type="FunFam" id="3.40.1690.10:FF:000001">
    <property type="entry name" value="Flagellar biosynthetic protein FlhB"/>
    <property type="match status" value="1"/>
</dbReference>
<dbReference type="NCBIfam" id="NF009411">
    <property type="entry name" value="PRK12772.1"/>
    <property type="match status" value="1"/>
</dbReference>
<dbReference type="AlphaFoldDB" id="A0A1M4UIU2"/>
<keyword evidence="15" id="KW-0969">Cilium</keyword>
<dbReference type="InterPro" id="IPR006136">
    <property type="entry name" value="FlhB"/>
</dbReference>
<evidence type="ECO:0000256" key="2">
    <source>
        <dbReference type="ARBA" id="ARBA00009772"/>
    </source>
</evidence>
<feature type="transmembrane region" description="Helical" evidence="14">
    <location>
        <begin position="172"/>
        <end position="197"/>
    </location>
</feature>
<keyword evidence="7" id="KW-1005">Bacterial flagellum biogenesis</keyword>
<comment type="subcellular location">
    <subcellularLocation>
        <location evidence="14">Cell membrane</location>
        <topology evidence="14">Multi-pass membrane protein</topology>
    </subcellularLocation>
    <subcellularLocation>
        <location evidence="14">Bacterial flagellum basal body</location>
    </subcellularLocation>
</comment>
<evidence type="ECO:0000256" key="14">
    <source>
        <dbReference type="RuleBase" id="RU362071"/>
    </source>
</evidence>
<feature type="transmembrane region" description="Helical" evidence="14">
    <location>
        <begin position="289"/>
        <end position="309"/>
    </location>
</feature>
<dbReference type="Gene3D" id="3.40.1690.10">
    <property type="entry name" value="secretion proteins EscU"/>
    <property type="match status" value="1"/>
</dbReference>
<evidence type="ECO:0000256" key="12">
    <source>
        <dbReference type="ARBA" id="ARBA00023225"/>
    </source>
</evidence>
<comment type="similarity">
    <text evidence="3">Belongs to the type III secretion exporter family.</text>
</comment>
<organism evidence="15 16">
    <name type="scientific">Clostridium fallax</name>
    <dbReference type="NCBI Taxonomy" id="1533"/>
    <lineage>
        <taxon>Bacteria</taxon>
        <taxon>Bacillati</taxon>
        <taxon>Bacillota</taxon>
        <taxon>Clostridia</taxon>
        <taxon>Eubacteriales</taxon>
        <taxon>Clostridiaceae</taxon>
        <taxon>Clostridium</taxon>
    </lineage>
</organism>
<keyword evidence="4" id="KW-0813">Transport</keyword>
<dbReference type="InterPro" id="IPR002010">
    <property type="entry name" value="T3SS_IM_R"/>
</dbReference>
<dbReference type="GO" id="GO:0009425">
    <property type="term" value="C:bacterial-type flagellum basal body"/>
    <property type="evidence" value="ECO:0007669"/>
    <property type="project" value="UniProtKB-SubCell"/>
</dbReference>
<dbReference type="Gene3D" id="6.10.250.2080">
    <property type="match status" value="1"/>
</dbReference>
<gene>
    <name evidence="15" type="ORF">SAMN05443638_10546</name>
</gene>
<dbReference type="NCBIfam" id="TIGR00328">
    <property type="entry name" value="flhB"/>
    <property type="match status" value="1"/>
</dbReference>
<dbReference type="PRINTS" id="PR00950">
    <property type="entry name" value="TYPE3IMSPROT"/>
</dbReference>
<keyword evidence="12" id="KW-1006">Bacterial flagellum protein export</keyword>
<dbReference type="GO" id="GO:0009306">
    <property type="term" value="P:protein secretion"/>
    <property type="evidence" value="ECO:0007669"/>
    <property type="project" value="InterPro"/>
</dbReference>
<keyword evidence="16" id="KW-1185">Reference proteome</keyword>
<evidence type="ECO:0000256" key="5">
    <source>
        <dbReference type="ARBA" id="ARBA00022475"/>
    </source>
</evidence>
<keyword evidence="11 14" id="KW-0975">Bacterial flagellum</keyword>
<dbReference type="PANTHER" id="PTHR30531">
    <property type="entry name" value="FLAGELLAR BIOSYNTHETIC PROTEIN FLHB"/>
    <property type="match status" value="1"/>
</dbReference>
<dbReference type="NCBIfam" id="TIGR01400">
    <property type="entry name" value="fliR"/>
    <property type="match status" value="1"/>
</dbReference>
<dbReference type="RefSeq" id="WP_072893546.1">
    <property type="nucleotide sequence ID" value="NZ_FQVM01000005.1"/>
</dbReference>
<accession>A0A1M4UIU2</accession>
<dbReference type="Proteomes" id="UP000184035">
    <property type="component" value="Unassembled WGS sequence"/>
</dbReference>
<evidence type="ECO:0000256" key="13">
    <source>
        <dbReference type="NCBIfam" id="TIGR01400"/>
    </source>
</evidence>
<dbReference type="Pfam" id="PF01312">
    <property type="entry name" value="Bac_export_2"/>
    <property type="match status" value="1"/>
</dbReference>
<reference evidence="15 16" key="1">
    <citation type="submission" date="2016-11" db="EMBL/GenBank/DDBJ databases">
        <authorList>
            <person name="Jaros S."/>
            <person name="Januszkiewicz K."/>
            <person name="Wedrychowicz H."/>
        </authorList>
    </citation>
    <scope>NUCLEOTIDE SEQUENCE [LARGE SCALE GENOMIC DNA]</scope>
    <source>
        <strain evidence="15 16">DSM 2631</strain>
    </source>
</reference>
<evidence type="ECO:0000256" key="4">
    <source>
        <dbReference type="ARBA" id="ARBA00022448"/>
    </source>
</evidence>
<evidence type="ECO:0000313" key="15">
    <source>
        <dbReference type="EMBL" id="SHE56702.1"/>
    </source>
</evidence>
<feature type="transmembrane region" description="Helical" evidence="14">
    <location>
        <begin position="124"/>
        <end position="143"/>
    </location>
</feature>
<protein>
    <recommendedName>
        <fullName evidence="13 14">Flagellar biosynthetic protein FliR</fullName>
    </recommendedName>
</protein>
<feature type="transmembrane region" description="Helical" evidence="14">
    <location>
        <begin position="209"/>
        <end position="233"/>
    </location>
</feature>
<sequence length="611" mass="68829">MIDTAYYLAIFFIFIRLISFLGIITAFFPRSTPKSFKVFFTIIFSLILVNIIDYSSIKEINSNFTIVMYIINEFMTGVILGFVTNLCFYIFQMAGSLMDMQIGLSMLTMYDPNSQNNTTLLSRIIHWIGILIFFIVDGHHLLIKELVASYNVVNIGKSIVYGDTMMLVINSFIQYFIIGLKIAIPIVLIIIITDLTLGLVSRTVPQLNIMILGLPLKIFVGIMAFLVGLPIIIKGLVISFGHIWDTFHGIFGALPLALIFSSDEKTEEATPKKKAESRKKGQVPRSKDVNIAITMVTCTLVVIGLNSFIASNLKENIITFFSMNFKEDLGANTVGVIILNLAWRIAKTYLPVVLPIMVMGVVASIMQTGFLVTGEPLKPSLDKLNPLNGFKNMFSKRSFIELTKNCIVIVIVSYVGYLFVKENFLHIMQIGNTYVPSILDEINELVIKIFIKVSLVLVILAVIDYFVQRRLYDKDMKMSKEEIKEEFKQMEGDPQVKSKIKQKQREMATRRMMQSIPDATVVVTNPTHLAIALKYEEGKTEAPIVVAKGADNLALKIKELAKENDVPIVENKPLARLIFKSVEVEEEIPGDMYQAVAEILAVVYKMKKDKK</sequence>
<keyword evidence="10 14" id="KW-0472">Membrane</keyword>
<dbReference type="STRING" id="1533.SAMN05443638_10546"/>
<keyword evidence="8" id="KW-0653">Protein transport</keyword>
<evidence type="ECO:0000313" key="16">
    <source>
        <dbReference type="Proteomes" id="UP000184035"/>
    </source>
</evidence>
<evidence type="ECO:0000256" key="6">
    <source>
        <dbReference type="ARBA" id="ARBA00022692"/>
    </source>
</evidence>
<comment type="similarity">
    <text evidence="2 14">Belongs to the FliR/MopE/SpaR family.</text>
</comment>
<proteinExistence type="inferred from homology"/>
<dbReference type="OrthoDB" id="9807950at2"/>
<feature type="transmembrane region" description="Helical" evidence="14">
    <location>
        <begin position="6"/>
        <end position="28"/>
    </location>
</feature>